<name>A0A811PDC2_9POAL</name>
<dbReference type="InterPro" id="IPR052929">
    <property type="entry name" value="RNase_H-like_EbsB-rel"/>
</dbReference>
<dbReference type="OrthoDB" id="783377at2759"/>
<dbReference type="GO" id="GO:0004523">
    <property type="term" value="F:RNA-DNA hybrid ribonuclease activity"/>
    <property type="evidence" value="ECO:0007669"/>
    <property type="project" value="InterPro"/>
</dbReference>
<evidence type="ECO:0000313" key="4">
    <source>
        <dbReference type="Proteomes" id="UP000604825"/>
    </source>
</evidence>
<evidence type="ECO:0000313" key="3">
    <source>
        <dbReference type="EMBL" id="CAD6237159.1"/>
    </source>
</evidence>
<dbReference type="InterPro" id="IPR036397">
    <property type="entry name" value="RNaseH_sf"/>
</dbReference>
<dbReference type="SUPFAM" id="SSF53098">
    <property type="entry name" value="Ribonuclease H-like"/>
    <property type="match status" value="1"/>
</dbReference>
<reference evidence="3" key="1">
    <citation type="submission" date="2020-10" db="EMBL/GenBank/DDBJ databases">
        <authorList>
            <person name="Han B."/>
            <person name="Lu T."/>
            <person name="Zhao Q."/>
            <person name="Huang X."/>
            <person name="Zhao Y."/>
        </authorList>
    </citation>
    <scope>NUCLEOTIDE SEQUENCE</scope>
</reference>
<proteinExistence type="predicted"/>
<evidence type="ECO:0000259" key="1">
    <source>
        <dbReference type="Pfam" id="PF13456"/>
    </source>
</evidence>
<accession>A0A811PDC2</accession>
<dbReference type="InterPro" id="IPR044730">
    <property type="entry name" value="RNase_H-like_dom_plant"/>
</dbReference>
<dbReference type="AlphaFoldDB" id="A0A811PDC2"/>
<dbReference type="InterPro" id="IPR002156">
    <property type="entry name" value="RNaseH_domain"/>
</dbReference>
<protein>
    <recommendedName>
        <fullName evidence="5">RNase H type-1 domain-containing protein</fullName>
    </recommendedName>
</protein>
<dbReference type="Pfam" id="PF13456">
    <property type="entry name" value="RVT_3"/>
    <property type="match status" value="1"/>
</dbReference>
<feature type="domain" description="Reverse transcriptase zinc-binding" evidence="2">
    <location>
        <begin position="404"/>
        <end position="496"/>
    </location>
</feature>
<dbReference type="GO" id="GO:0003676">
    <property type="term" value="F:nucleic acid binding"/>
    <property type="evidence" value="ECO:0007669"/>
    <property type="project" value="InterPro"/>
</dbReference>
<feature type="domain" description="RNase H type-1" evidence="1">
    <location>
        <begin position="575"/>
        <end position="682"/>
    </location>
</feature>
<dbReference type="PANTHER" id="PTHR47074:SF11">
    <property type="entry name" value="REVERSE TRANSCRIPTASE-LIKE PROTEIN"/>
    <property type="match status" value="1"/>
</dbReference>
<dbReference type="Gene3D" id="3.30.420.10">
    <property type="entry name" value="Ribonuclease H-like superfamily/Ribonuclease H"/>
    <property type="match status" value="1"/>
</dbReference>
<evidence type="ECO:0000259" key="2">
    <source>
        <dbReference type="Pfam" id="PF13966"/>
    </source>
</evidence>
<organism evidence="3 4">
    <name type="scientific">Miscanthus lutarioriparius</name>
    <dbReference type="NCBI Taxonomy" id="422564"/>
    <lineage>
        <taxon>Eukaryota</taxon>
        <taxon>Viridiplantae</taxon>
        <taxon>Streptophyta</taxon>
        <taxon>Embryophyta</taxon>
        <taxon>Tracheophyta</taxon>
        <taxon>Spermatophyta</taxon>
        <taxon>Magnoliopsida</taxon>
        <taxon>Liliopsida</taxon>
        <taxon>Poales</taxon>
        <taxon>Poaceae</taxon>
        <taxon>PACMAD clade</taxon>
        <taxon>Panicoideae</taxon>
        <taxon>Andropogonodae</taxon>
        <taxon>Andropogoneae</taxon>
        <taxon>Saccharinae</taxon>
        <taxon>Miscanthus</taxon>
    </lineage>
</organism>
<dbReference type="InterPro" id="IPR012337">
    <property type="entry name" value="RNaseH-like_sf"/>
</dbReference>
<evidence type="ECO:0008006" key="5">
    <source>
        <dbReference type="Google" id="ProtNLM"/>
    </source>
</evidence>
<dbReference type="InterPro" id="IPR026960">
    <property type="entry name" value="RVT-Znf"/>
</dbReference>
<gene>
    <name evidence="3" type="ORF">NCGR_LOCUS24823</name>
</gene>
<dbReference type="CDD" id="cd06222">
    <property type="entry name" value="RNase_H_like"/>
    <property type="match status" value="1"/>
</dbReference>
<dbReference type="Proteomes" id="UP000604825">
    <property type="component" value="Unassembled WGS sequence"/>
</dbReference>
<sequence>MEFVNRSWDPGPGTGDLSTAASALLALQNSLKTWDRDVFGSIKQQVKSLRAELEAERSSTLYQGPTDRERHLVATLGEVLAREETMERQRSRIAWLKEGDRNTAFFQAKARARNRTNRIKLLKDEAGNEFTDQDDLERLACDCYQKLFAAQENLQPELICRHVPRKITPEMAAVSERPFSEQEVEEALFEMAPSKAPGVDGFNAGFFQTHWQLVKGCVVPAILGFLNGAPTLNKSVNKKYKQFCKFRMKRLVKDTWVYPLQLGGVLAMLSTMCQPGVLRGKYFPNGDFLTATKRRHCSETWRAILHGRDVLKKGLIMRIGPGEVDIWQDNWIPGLRPFRPLVHLPTAAVERVQDLFVPGTRVWDEQLVRRLFVEPEAAEILKIKPGMSLVSDVKAWAFEKHGQYLVRSAYRLLKVEQAAGETGASRECQHWQTVWKLDVPPKVRVFWWRVLHNSLPSKFELKRRHVAKESFCEYCGDPEETLYHVAIQCPLARRFWAELEFCNSKTAALVVCGAWTRTGRNARRHGRKTWEPGAAVWFVSTLLQELAAQKVPKEPRLPRRPEKWRSPEEGWIKVNTDAGFDTAACSGSCGVVIRDQTGLVKAVAARWLDDVPDALTAEAMAAKEGLELAAENGYDKVIFEVDCNGLKTLLDGDDGMRSAIGGLCFDITELGRSFVNFRVAWAIMIRGMAGYGRMPWMGTDGGWYCELEQAEAAQVLDRVHASQCQPRHA</sequence>
<dbReference type="Pfam" id="PF13966">
    <property type="entry name" value="zf-RVT"/>
    <property type="match status" value="1"/>
</dbReference>
<dbReference type="EMBL" id="CAJGYO010000006">
    <property type="protein sequence ID" value="CAD6237159.1"/>
    <property type="molecule type" value="Genomic_DNA"/>
</dbReference>
<keyword evidence="4" id="KW-1185">Reference proteome</keyword>
<dbReference type="PANTHER" id="PTHR47074">
    <property type="entry name" value="BNAC02G40300D PROTEIN"/>
    <property type="match status" value="1"/>
</dbReference>
<comment type="caution">
    <text evidence="3">The sequence shown here is derived from an EMBL/GenBank/DDBJ whole genome shotgun (WGS) entry which is preliminary data.</text>
</comment>